<accession>A0A0G0PZR9</accession>
<name>A0A0G0PZR9_9BACT</name>
<feature type="domain" description="EamA" evidence="2">
    <location>
        <begin position="2"/>
        <end position="132"/>
    </location>
</feature>
<gene>
    <name evidence="3" type="ORF">UT63_C0017G0009</name>
</gene>
<feature type="transmembrane region" description="Helical" evidence="1">
    <location>
        <begin position="211"/>
        <end position="234"/>
    </location>
</feature>
<feature type="transmembrane region" description="Helical" evidence="1">
    <location>
        <begin position="116"/>
        <end position="135"/>
    </location>
</feature>
<dbReference type="EMBL" id="LBXN01000017">
    <property type="protein sequence ID" value="KKR33418.1"/>
    <property type="molecule type" value="Genomic_DNA"/>
</dbReference>
<reference evidence="3 4" key="1">
    <citation type="journal article" date="2015" name="Nature">
        <title>rRNA introns, odd ribosomes, and small enigmatic genomes across a large radiation of phyla.</title>
        <authorList>
            <person name="Brown C.T."/>
            <person name="Hug L.A."/>
            <person name="Thomas B.C."/>
            <person name="Sharon I."/>
            <person name="Castelle C.J."/>
            <person name="Singh A."/>
            <person name="Wilkins M.J."/>
            <person name="Williams K.H."/>
            <person name="Banfield J.F."/>
        </authorList>
    </citation>
    <scope>NUCLEOTIDE SEQUENCE [LARGE SCALE GENOMIC DNA]</scope>
</reference>
<dbReference type="Pfam" id="PF00892">
    <property type="entry name" value="EamA"/>
    <property type="match status" value="1"/>
</dbReference>
<feature type="transmembrane region" description="Helical" evidence="1">
    <location>
        <begin position="147"/>
        <end position="168"/>
    </location>
</feature>
<keyword evidence="1" id="KW-0812">Transmembrane</keyword>
<feature type="transmembrane region" description="Helical" evidence="1">
    <location>
        <begin position="94"/>
        <end position="110"/>
    </location>
</feature>
<keyword evidence="1" id="KW-1133">Transmembrane helix</keyword>
<dbReference type="SUPFAM" id="SSF103481">
    <property type="entry name" value="Multidrug resistance efflux transporter EmrE"/>
    <property type="match status" value="1"/>
</dbReference>
<protein>
    <submittedName>
        <fullName evidence="3">Conserved hypothetical membrane protein, DUF6 family</fullName>
    </submittedName>
</protein>
<feature type="transmembrane region" description="Helical" evidence="1">
    <location>
        <begin position="278"/>
        <end position="295"/>
    </location>
</feature>
<dbReference type="GO" id="GO:0016020">
    <property type="term" value="C:membrane"/>
    <property type="evidence" value="ECO:0007669"/>
    <property type="project" value="InterPro"/>
</dbReference>
<evidence type="ECO:0000256" key="1">
    <source>
        <dbReference type="SAM" id="Phobius"/>
    </source>
</evidence>
<dbReference type="InterPro" id="IPR000620">
    <property type="entry name" value="EamA_dom"/>
</dbReference>
<comment type="caution">
    <text evidence="3">The sequence shown here is derived from an EMBL/GenBank/DDBJ whole genome shotgun (WGS) entry which is preliminary data.</text>
</comment>
<sequence length="297" mass="33965">MSWFIYAIAAPFVWSFTNFIDKFLVEKKIGVYTFYIFTVWFYALSGIIILLIIGKPFLPINSAIFALLSGICFLYLIPYFIALKLEDTSRIMPLFEFTPLFVLIISYLFLHETLTLLQLLSFPFIVAGAFLLGLQKLEGKILSLRKALWLMMIADILYGMLGILFRYVVKTGDFWTAFAYQGLGAGISGTILLFFPYFQQQFKKDLPNLKLNFWTIFSINEVLNILGFFFVNFATYLAPIALVSVVGGVQPLFVLTEGILLSVWFPRLIKEDISKSTLKLKIFSIIMIFVGIILINK</sequence>
<dbReference type="Proteomes" id="UP000034539">
    <property type="component" value="Unassembled WGS sequence"/>
</dbReference>
<keyword evidence="1" id="KW-0472">Membrane</keyword>
<feature type="transmembrane region" description="Helical" evidence="1">
    <location>
        <begin position="32"/>
        <end position="54"/>
    </location>
</feature>
<dbReference type="AlphaFoldDB" id="A0A0G0PZR9"/>
<feature type="transmembrane region" description="Helical" evidence="1">
    <location>
        <begin position="6"/>
        <end position="25"/>
    </location>
</feature>
<feature type="transmembrane region" description="Helical" evidence="1">
    <location>
        <begin position="60"/>
        <end position="82"/>
    </location>
</feature>
<evidence type="ECO:0000259" key="2">
    <source>
        <dbReference type="Pfam" id="PF00892"/>
    </source>
</evidence>
<feature type="transmembrane region" description="Helical" evidence="1">
    <location>
        <begin position="174"/>
        <end position="199"/>
    </location>
</feature>
<feature type="transmembrane region" description="Helical" evidence="1">
    <location>
        <begin position="240"/>
        <end position="266"/>
    </location>
</feature>
<proteinExistence type="predicted"/>
<dbReference type="InterPro" id="IPR037185">
    <property type="entry name" value="EmrE-like"/>
</dbReference>
<evidence type="ECO:0000313" key="3">
    <source>
        <dbReference type="EMBL" id="KKR33418.1"/>
    </source>
</evidence>
<organism evidence="3 4">
    <name type="scientific">Candidatus Gottesmanbacteria bacterium GW2011_GWC2_39_8</name>
    <dbReference type="NCBI Taxonomy" id="1618450"/>
    <lineage>
        <taxon>Bacteria</taxon>
        <taxon>Candidatus Gottesmaniibacteriota</taxon>
    </lineage>
</organism>
<evidence type="ECO:0000313" key="4">
    <source>
        <dbReference type="Proteomes" id="UP000034539"/>
    </source>
</evidence>